<dbReference type="AlphaFoldDB" id="A0A0E9RFF5"/>
<evidence type="ECO:0000313" key="1">
    <source>
        <dbReference type="EMBL" id="JAH27220.1"/>
    </source>
</evidence>
<protein>
    <submittedName>
        <fullName evidence="1">Uncharacterized protein</fullName>
    </submittedName>
</protein>
<dbReference type="EMBL" id="GBXM01081357">
    <property type="protein sequence ID" value="JAH27220.1"/>
    <property type="molecule type" value="Transcribed_RNA"/>
</dbReference>
<organism evidence="1">
    <name type="scientific">Anguilla anguilla</name>
    <name type="common">European freshwater eel</name>
    <name type="synonym">Muraena anguilla</name>
    <dbReference type="NCBI Taxonomy" id="7936"/>
    <lineage>
        <taxon>Eukaryota</taxon>
        <taxon>Metazoa</taxon>
        <taxon>Chordata</taxon>
        <taxon>Craniata</taxon>
        <taxon>Vertebrata</taxon>
        <taxon>Euteleostomi</taxon>
        <taxon>Actinopterygii</taxon>
        <taxon>Neopterygii</taxon>
        <taxon>Teleostei</taxon>
        <taxon>Anguilliformes</taxon>
        <taxon>Anguillidae</taxon>
        <taxon>Anguilla</taxon>
    </lineage>
</organism>
<reference evidence="1" key="1">
    <citation type="submission" date="2014-11" db="EMBL/GenBank/DDBJ databases">
        <authorList>
            <person name="Amaro Gonzalez C."/>
        </authorList>
    </citation>
    <scope>NUCLEOTIDE SEQUENCE</scope>
</reference>
<sequence>MRNLLDNRIIKLINMFCLRVTSVLKGINHVREPALRRYACK</sequence>
<proteinExistence type="predicted"/>
<reference evidence="1" key="2">
    <citation type="journal article" date="2015" name="Fish Shellfish Immunol.">
        <title>Early steps in the European eel (Anguilla anguilla)-Vibrio vulnificus interaction in the gills: Role of the RtxA13 toxin.</title>
        <authorList>
            <person name="Callol A."/>
            <person name="Pajuelo D."/>
            <person name="Ebbesson L."/>
            <person name="Teles M."/>
            <person name="MacKenzie S."/>
            <person name="Amaro C."/>
        </authorList>
    </citation>
    <scope>NUCLEOTIDE SEQUENCE</scope>
</reference>
<name>A0A0E9RFF5_ANGAN</name>
<accession>A0A0E9RFF5</accession>